<evidence type="ECO:0000313" key="2">
    <source>
        <dbReference type="Proteomes" id="UP000026915"/>
    </source>
</evidence>
<dbReference type="Gramene" id="EOY23140">
    <property type="protein sequence ID" value="EOY23140"/>
    <property type="gene ID" value="TCM_015126"/>
</dbReference>
<accession>A0A061G001</accession>
<protein>
    <submittedName>
        <fullName evidence="1">Uncharacterized protein</fullName>
    </submittedName>
</protein>
<sequence>MEVVLSFAWPELVGLTKAEMVLPQGTKLNDSKYGFCFSGVYVVVPPWAMPLSFSADLPLCLLCWWHPYDVQQAFSMTSLFADLGSPLCCGYLCLSMGVYGLLRPLCSCRFRVVQGFVPPRDVFTSSFQGRCVSFA</sequence>
<name>A0A061G001_THECC</name>
<dbReference type="InParanoid" id="A0A061G001"/>
<dbReference type="HOGENOM" id="CLU_1889523_0_0_1"/>
<dbReference type="AlphaFoldDB" id="A0A061G001"/>
<evidence type="ECO:0000313" key="1">
    <source>
        <dbReference type="EMBL" id="EOY23140.1"/>
    </source>
</evidence>
<dbReference type="EMBL" id="CM001881">
    <property type="protein sequence ID" value="EOY23140.1"/>
    <property type="molecule type" value="Genomic_DNA"/>
</dbReference>
<gene>
    <name evidence="1" type="ORF">TCM_015126</name>
</gene>
<dbReference type="Proteomes" id="UP000026915">
    <property type="component" value="Chromosome 3"/>
</dbReference>
<organism evidence="1 2">
    <name type="scientific">Theobroma cacao</name>
    <name type="common">Cacao</name>
    <name type="synonym">Cocoa</name>
    <dbReference type="NCBI Taxonomy" id="3641"/>
    <lineage>
        <taxon>Eukaryota</taxon>
        <taxon>Viridiplantae</taxon>
        <taxon>Streptophyta</taxon>
        <taxon>Embryophyta</taxon>
        <taxon>Tracheophyta</taxon>
        <taxon>Spermatophyta</taxon>
        <taxon>Magnoliopsida</taxon>
        <taxon>eudicotyledons</taxon>
        <taxon>Gunneridae</taxon>
        <taxon>Pentapetalae</taxon>
        <taxon>rosids</taxon>
        <taxon>malvids</taxon>
        <taxon>Malvales</taxon>
        <taxon>Malvaceae</taxon>
        <taxon>Byttnerioideae</taxon>
        <taxon>Theobroma</taxon>
    </lineage>
</organism>
<reference evidence="1 2" key="1">
    <citation type="journal article" date="2013" name="Genome Biol.">
        <title>The genome sequence of the most widely cultivated cacao type and its use to identify candidate genes regulating pod color.</title>
        <authorList>
            <person name="Motamayor J.C."/>
            <person name="Mockaitis K."/>
            <person name="Schmutz J."/>
            <person name="Haiminen N."/>
            <person name="Iii D.L."/>
            <person name="Cornejo O."/>
            <person name="Findley S.D."/>
            <person name="Zheng P."/>
            <person name="Utro F."/>
            <person name="Royaert S."/>
            <person name="Saski C."/>
            <person name="Jenkins J."/>
            <person name="Podicheti R."/>
            <person name="Zhao M."/>
            <person name="Scheffler B.E."/>
            <person name="Stack J.C."/>
            <person name="Feltus F.A."/>
            <person name="Mustiga G.M."/>
            <person name="Amores F."/>
            <person name="Phillips W."/>
            <person name="Marelli J.P."/>
            <person name="May G.D."/>
            <person name="Shapiro H."/>
            <person name="Ma J."/>
            <person name="Bustamante C.D."/>
            <person name="Schnell R.J."/>
            <person name="Main D."/>
            <person name="Gilbert D."/>
            <person name="Parida L."/>
            <person name="Kuhn D.N."/>
        </authorList>
    </citation>
    <scope>NUCLEOTIDE SEQUENCE [LARGE SCALE GENOMIC DNA]</scope>
    <source>
        <strain evidence="2">cv. Matina 1-6</strain>
    </source>
</reference>
<keyword evidence="2" id="KW-1185">Reference proteome</keyword>
<proteinExistence type="predicted"/>